<evidence type="ECO:0000256" key="1">
    <source>
        <dbReference type="SAM" id="Phobius"/>
    </source>
</evidence>
<feature type="transmembrane region" description="Helical" evidence="1">
    <location>
        <begin position="181"/>
        <end position="201"/>
    </location>
</feature>
<feature type="transmembrane region" description="Helical" evidence="1">
    <location>
        <begin position="89"/>
        <end position="110"/>
    </location>
</feature>
<dbReference type="PANTHER" id="PTHR37814:SF1">
    <property type="entry name" value="MEMBRANE PROTEIN"/>
    <property type="match status" value="1"/>
</dbReference>
<accession>A0ABT0MCR8</accession>
<protein>
    <submittedName>
        <fullName evidence="2">Transporter</fullName>
    </submittedName>
</protein>
<evidence type="ECO:0000313" key="3">
    <source>
        <dbReference type="Proteomes" id="UP001203004"/>
    </source>
</evidence>
<reference evidence="2 3" key="1">
    <citation type="submission" date="2022-05" db="EMBL/GenBank/DDBJ databases">
        <title>Sporolactobacillus sp nov CPB3-1, isolated from tree bark (Mangifera indica L.).</title>
        <authorList>
            <person name="Phuengjayaem S."/>
            <person name="Tanasupawat S."/>
        </authorList>
    </citation>
    <scope>NUCLEOTIDE SEQUENCE [LARGE SCALE GENOMIC DNA]</scope>
    <source>
        <strain evidence="2 3">CPB3-1</strain>
    </source>
</reference>
<keyword evidence="1" id="KW-0812">Transmembrane</keyword>
<dbReference type="RefSeq" id="WP_249102661.1">
    <property type="nucleotide sequence ID" value="NZ_JAMAST010000019.1"/>
</dbReference>
<dbReference type="InterPro" id="IPR038728">
    <property type="entry name" value="YkvI-like"/>
</dbReference>
<feature type="transmembrane region" description="Helical" evidence="1">
    <location>
        <begin position="317"/>
        <end position="338"/>
    </location>
</feature>
<keyword evidence="1" id="KW-0472">Membrane</keyword>
<feature type="transmembrane region" description="Helical" evidence="1">
    <location>
        <begin position="116"/>
        <end position="134"/>
    </location>
</feature>
<dbReference type="EMBL" id="JAMAST010000019">
    <property type="protein sequence ID" value="MCL1632676.1"/>
    <property type="molecule type" value="Genomic_DNA"/>
</dbReference>
<keyword evidence="3" id="KW-1185">Reference proteome</keyword>
<proteinExistence type="predicted"/>
<keyword evidence="1" id="KW-1133">Transmembrane helix</keyword>
<feature type="transmembrane region" description="Helical" evidence="1">
    <location>
        <begin position="288"/>
        <end position="311"/>
    </location>
</feature>
<dbReference type="PANTHER" id="PTHR37814">
    <property type="entry name" value="CONSERVED MEMBRANE PROTEIN"/>
    <property type="match status" value="1"/>
</dbReference>
<comment type="caution">
    <text evidence="2">The sequence shown here is derived from an EMBL/GenBank/DDBJ whole genome shotgun (WGS) entry which is preliminary data.</text>
</comment>
<gene>
    <name evidence="2" type="ORF">M3N64_12180</name>
</gene>
<feature type="transmembrane region" description="Helical" evidence="1">
    <location>
        <begin position="251"/>
        <end position="276"/>
    </location>
</feature>
<sequence length="343" mass="37889">MKRKLLNSLQVAATFIGTIVGAGFASGREIIQFFTQYHGLGTIGAIMSGIFMTWVGTKMMIYARRIHAYSFNELLTALFGRQVGNVIQALLFFIILSITGVMLAGSGAVFAEQIGWSRELGIFVTVFFAGLFLVRGVRGLLLVNVIVVPLLIGLIFFAFWTNGTGAQIFPESRHIRWFLASFNYAAFNLSTALVVLVPMAMAFKDEQVIRWGGIIGGLGLTLILVLSHLMLSGKSGIELYELPMAEMVRPFGTLLHFTFVTVIFGEILTTFVGNIFGMTRQLCSIFPALFSLRTAMCLLLVCTMIIGQFSYSSLIATLYPLNGVLCAFVFVYMCMVRLPEKHR</sequence>
<feature type="transmembrane region" description="Helical" evidence="1">
    <location>
        <begin position="37"/>
        <end position="55"/>
    </location>
</feature>
<feature type="transmembrane region" description="Helical" evidence="1">
    <location>
        <begin position="141"/>
        <end position="161"/>
    </location>
</feature>
<evidence type="ECO:0000313" key="2">
    <source>
        <dbReference type="EMBL" id="MCL1632676.1"/>
    </source>
</evidence>
<organism evidence="2 3">
    <name type="scientific">Sporolactobacillus mangiferae</name>
    <dbReference type="NCBI Taxonomy" id="2940498"/>
    <lineage>
        <taxon>Bacteria</taxon>
        <taxon>Bacillati</taxon>
        <taxon>Bacillota</taxon>
        <taxon>Bacilli</taxon>
        <taxon>Bacillales</taxon>
        <taxon>Sporolactobacillaceae</taxon>
        <taxon>Sporolactobacillus</taxon>
    </lineage>
</organism>
<feature type="transmembrane region" description="Helical" evidence="1">
    <location>
        <begin position="208"/>
        <end position="231"/>
    </location>
</feature>
<name>A0ABT0MCR8_9BACL</name>
<dbReference type="Proteomes" id="UP001203004">
    <property type="component" value="Unassembled WGS sequence"/>
</dbReference>